<dbReference type="EMBL" id="JXLN01010495">
    <property type="protein sequence ID" value="KPM05826.1"/>
    <property type="molecule type" value="Genomic_DNA"/>
</dbReference>
<comment type="caution">
    <text evidence="1">The sequence shown here is derived from an EMBL/GenBank/DDBJ whole genome shotgun (WGS) entry which is preliminary data.</text>
</comment>
<evidence type="ECO:0008006" key="3">
    <source>
        <dbReference type="Google" id="ProtNLM"/>
    </source>
</evidence>
<dbReference type="VEuPathDB" id="VectorBase:SSCA002055"/>
<reference evidence="1 2" key="1">
    <citation type="journal article" date="2015" name="Parasit. Vectors">
        <title>Draft genome of the scabies mite.</title>
        <authorList>
            <person name="Rider S.D.Jr."/>
            <person name="Morgan M.S."/>
            <person name="Arlian L.G."/>
        </authorList>
    </citation>
    <scope>NUCLEOTIDE SEQUENCE [LARGE SCALE GENOMIC DNA]</scope>
    <source>
        <strain evidence="1">Arlian Lab</strain>
    </source>
</reference>
<organism evidence="1 2">
    <name type="scientific">Sarcoptes scabiei</name>
    <name type="common">Itch mite</name>
    <name type="synonym">Acarus scabiei</name>
    <dbReference type="NCBI Taxonomy" id="52283"/>
    <lineage>
        <taxon>Eukaryota</taxon>
        <taxon>Metazoa</taxon>
        <taxon>Ecdysozoa</taxon>
        <taxon>Arthropoda</taxon>
        <taxon>Chelicerata</taxon>
        <taxon>Arachnida</taxon>
        <taxon>Acari</taxon>
        <taxon>Acariformes</taxon>
        <taxon>Sarcoptiformes</taxon>
        <taxon>Astigmata</taxon>
        <taxon>Psoroptidia</taxon>
        <taxon>Sarcoptoidea</taxon>
        <taxon>Sarcoptidae</taxon>
        <taxon>Sarcoptinae</taxon>
        <taxon>Sarcoptes</taxon>
    </lineage>
</organism>
<gene>
    <name evidence="1" type="ORF">QR98_0042980</name>
</gene>
<evidence type="ECO:0000313" key="1">
    <source>
        <dbReference type="EMBL" id="KPM05826.1"/>
    </source>
</evidence>
<sequence>MAFRTVSRTCVNSLTRIESLKIHIEAKKLKFDHHQQMISITTENIDDYIRELKKNKLRETVLQTNNNFRLFFKEDIPKYIQTNYYTTQFFTGHGPFNEYLAKMKLTPSSLCPCDNSSIQNPEHLLIHCNNFEDIKRDLRIDHIKLLEEFVTNKQNFQQFKILCKNIHDHLRLNTSTPTHGHIII</sequence>
<protein>
    <recommendedName>
        <fullName evidence="3">Reverse transcriptase zinc-binding domain-containing protein</fullName>
    </recommendedName>
</protein>
<name>A0A132A4A7_SARSC</name>
<evidence type="ECO:0000313" key="2">
    <source>
        <dbReference type="Proteomes" id="UP000616769"/>
    </source>
</evidence>
<accession>A0A132A4A7</accession>
<dbReference type="AlphaFoldDB" id="A0A132A4A7"/>
<dbReference type="OrthoDB" id="411871at2759"/>
<dbReference type="Proteomes" id="UP000616769">
    <property type="component" value="Unassembled WGS sequence"/>
</dbReference>
<proteinExistence type="predicted"/>